<comment type="subcellular location">
    <subcellularLocation>
        <location evidence="10">Endoplasmic reticulum membrane</location>
        <topology evidence="10">Multi-pass membrane protein</topology>
    </subcellularLocation>
    <subcellularLocation>
        <location evidence="1">Membrane</location>
        <topology evidence="1">Multi-pass membrane protein</topology>
    </subcellularLocation>
</comment>
<feature type="compositionally biased region" description="Polar residues" evidence="11">
    <location>
        <begin position="1"/>
        <end position="16"/>
    </location>
</feature>
<keyword evidence="6 10" id="KW-0949">S-adenosyl-L-methionine</keyword>
<sequence length="300" mass="33565">MEHVMDTSTSSASSNEYELPPVLTDPPSTGADWRPPRHEYVPYRPPGDANGVSKQPREVDPSILPGGKKSLAGVSIRSFALGQVFGLCFLLTLLLSWWSIPLWRAPFFLTSLSLFHFLEYYITAQYNTPYASISAFLLSSNGAAYNIAHTSAMVECLLARLVLPEGYTKWTSLGFGGVKVQIALGLILMAIGQVTRSLAMAQAGTNFTHTIQSKRREGHTLVKDGIYSILRHPSYFGFFWWGLGTQLVLGNAVCLLAYAIVLWQFFSFRIQREEKLLISFFDKEYIEYRAKTRVGIPFIS</sequence>
<evidence type="ECO:0000256" key="8">
    <source>
        <dbReference type="ARBA" id="ARBA00022989"/>
    </source>
</evidence>
<evidence type="ECO:0000256" key="1">
    <source>
        <dbReference type="ARBA" id="ARBA00004141"/>
    </source>
</evidence>
<dbReference type="InterPro" id="IPR007269">
    <property type="entry name" value="ICMT_MeTrfase"/>
</dbReference>
<keyword evidence="4 10" id="KW-0489">Methyltransferase</keyword>
<dbReference type="PROSITE" id="PS51564">
    <property type="entry name" value="SAM_ICMT"/>
    <property type="match status" value="1"/>
</dbReference>
<reference evidence="12 13" key="1">
    <citation type="submission" date="2017-10" db="EMBL/GenBank/DDBJ databases">
        <title>Comparative genomics in systemic dimorphic fungi from Ajellomycetaceae.</title>
        <authorList>
            <person name="Munoz J.F."/>
            <person name="Mcewen J.G."/>
            <person name="Clay O.K."/>
            <person name="Cuomo C.A."/>
        </authorList>
    </citation>
    <scope>NUCLEOTIDE SEQUENCE [LARGE SCALE GENOMIC DNA]</scope>
    <source>
        <strain evidence="12 13">UAMH5409</strain>
    </source>
</reference>
<proteinExistence type="inferred from homology"/>
<evidence type="ECO:0000256" key="6">
    <source>
        <dbReference type="ARBA" id="ARBA00022691"/>
    </source>
</evidence>
<evidence type="ECO:0000256" key="3">
    <source>
        <dbReference type="ARBA" id="ARBA00012151"/>
    </source>
</evidence>
<evidence type="ECO:0000256" key="10">
    <source>
        <dbReference type="RuleBase" id="RU362022"/>
    </source>
</evidence>
<protein>
    <recommendedName>
        <fullName evidence="3 10">Protein-S-isoprenylcysteine O-methyltransferase</fullName>
        <ecNumber evidence="3 10">2.1.1.100</ecNumber>
    </recommendedName>
</protein>
<feature type="region of interest" description="Disordered" evidence="11">
    <location>
        <begin position="1"/>
        <end position="58"/>
    </location>
</feature>
<dbReference type="GO" id="GO:0032259">
    <property type="term" value="P:methylation"/>
    <property type="evidence" value="ECO:0007669"/>
    <property type="project" value="UniProtKB-KW"/>
</dbReference>
<evidence type="ECO:0000313" key="13">
    <source>
        <dbReference type="Proteomes" id="UP000223968"/>
    </source>
</evidence>
<gene>
    <name evidence="12" type="ORF">AJ79_03698</name>
</gene>
<evidence type="ECO:0000256" key="2">
    <source>
        <dbReference type="ARBA" id="ARBA00009140"/>
    </source>
</evidence>
<dbReference type="AlphaFoldDB" id="A0A2B7XWV4"/>
<feature type="transmembrane region" description="Helical" evidence="10">
    <location>
        <begin position="170"/>
        <end position="191"/>
    </location>
</feature>
<feature type="transmembrane region" description="Helical" evidence="10">
    <location>
        <begin position="79"/>
        <end position="98"/>
    </location>
</feature>
<evidence type="ECO:0000256" key="4">
    <source>
        <dbReference type="ARBA" id="ARBA00022603"/>
    </source>
</evidence>
<dbReference type="EMBL" id="PDNB01000046">
    <property type="protein sequence ID" value="PGH13419.1"/>
    <property type="molecule type" value="Genomic_DNA"/>
</dbReference>
<comment type="caution">
    <text evidence="12">The sequence shown here is derived from an EMBL/GenBank/DDBJ whole genome shotgun (WGS) entry which is preliminary data.</text>
</comment>
<evidence type="ECO:0000313" key="12">
    <source>
        <dbReference type="EMBL" id="PGH13419.1"/>
    </source>
</evidence>
<dbReference type="InterPro" id="IPR025770">
    <property type="entry name" value="PPMT_MeTrfase"/>
</dbReference>
<organism evidence="12 13">
    <name type="scientific">Helicocarpus griseus UAMH5409</name>
    <dbReference type="NCBI Taxonomy" id="1447875"/>
    <lineage>
        <taxon>Eukaryota</taxon>
        <taxon>Fungi</taxon>
        <taxon>Dikarya</taxon>
        <taxon>Ascomycota</taxon>
        <taxon>Pezizomycotina</taxon>
        <taxon>Eurotiomycetes</taxon>
        <taxon>Eurotiomycetidae</taxon>
        <taxon>Onygenales</taxon>
        <taxon>Ajellomycetaceae</taxon>
        <taxon>Helicocarpus</taxon>
    </lineage>
</organism>
<dbReference type="PANTHER" id="PTHR12714">
    <property type="entry name" value="PROTEIN-S ISOPRENYLCYSTEINE O-METHYLTRANSFERASE"/>
    <property type="match status" value="1"/>
</dbReference>
<comment type="similarity">
    <text evidence="2 10">Belongs to the class VI-like SAM-binding methyltransferase superfamily. Isoprenylcysteine carboxyl methyltransferase family.</text>
</comment>
<name>A0A2B7XWV4_9EURO</name>
<keyword evidence="7 10" id="KW-0812">Transmembrane</keyword>
<evidence type="ECO:0000256" key="11">
    <source>
        <dbReference type="SAM" id="MobiDB-lite"/>
    </source>
</evidence>
<dbReference type="STRING" id="1447875.A0A2B7XWV4"/>
<dbReference type="GO" id="GO:0004671">
    <property type="term" value="F:protein C-terminal S-isoprenylcysteine carboxyl O-methyltransferase activity"/>
    <property type="evidence" value="ECO:0007669"/>
    <property type="project" value="UniProtKB-EC"/>
</dbReference>
<comment type="caution">
    <text evidence="10">Lacks conserved residue(s) required for the propagation of feature annotation.</text>
</comment>
<keyword evidence="8 10" id="KW-1133">Transmembrane helix</keyword>
<dbReference type="GO" id="GO:0005789">
    <property type="term" value="C:endoplasmic reticulum membrane"/>
    <property type="evidence" value="ECO:0007669"/>
    <property type="project" value="UniProtKB-SubCell"/>
</dbReference>
<dbReference type="PANTHER" id="PTHR12714:SF9">
    <property type="entry name" value="PROTEIN-S-ISOPRENYLCYSTEINE O-METHYLTRANSFERASE"/>
    <property type="match status" value="1"/>
</dbReference>
<feature type="transmembrane region" description="Helical" evidence="10">
    <location>
        <begin position="238"/>
        <end position="266"/>
    </location>
</feature>
<dbReference type="Proteomes" id="UP000223968">
    <property type="component" value="Unassembled WGS sequence"/>
</dbReference>
<accession>A0A2B7XWV4</accession>
<dbReference type="Gene3D" id="1.20.120.1630">
    <property type="match status" value="1"/>
</dbReference>
<comment type="catalytic activity">
    <reaction evidence="10">
        <text>[protein]-C-terminal S-[(2E,6E)-farnesyl]-L-cysteine + S-adenosyl-L-methionine = [protein]-C-terminal S-[(2E,6E)-farnesyl]-L-cysteine methyl ester + S-adenosyl-L-homocysteine</text>
        <dbReference type="Rhea" id="RHEA:21672"/>
        <dbReference type="Rhea" id="RHEA-COMP:12125"/>
        <dbReference type="Rhea" id="RHEA-COMP:12126"/>
        <dbReference type="ChEBI" id="CHEBI:57856"/>
        <dbReference type="ChEBI" id="CHEBI:59789"/>
        <dbReference type="ChEBI" id="CHEBI:90510"/>
        <dbReference type="ChEBI" id="CHEBI:90511"/>
        <dbReference type="EC" id="2.1.1.100"/>
    </reaction>
</comment>
<dbReference type="OrthoDB" id="422086at2759"/>
<evidence type="ECO:0000256" key="7">
    <source>
        <dbReference type="ARBA" id="ARBA00022692"/>
    </source>
</evidence>
<keyword evidence="10" id="KW-0256">Endoplasmic reticulum</keyword>
<evidence type="ECO:0000256" key="5">
    <source>
        <dbReference type="ARBA" id="ARBA00022679"/>
    </source>
</evidence>
<keyword evidence="13" id="KW-1185">Reference proteome</keyword>
<evidence type="ECO:0000256" key="9">
    <source>
        <dbReference type="ARBA" id="ARBA00023136"/>
    </source>
</evidence>
<dbReference type="Pfam" id="PF04140">
    <property type="entry name" value="ICMT"/>
    <property type="match status" value="1"/>
</dbReference>
<dbReference type="EC" id="2.1.1.100" evidence="3 10"/>
<keyword evidence="5" id="KW-0808">Transferase</keyword>
<keyword evidence="9 10" id="KW-0472">Membrane</keyword>